<evidence type="ECO:0000313" key="3">
    <source>
        <dbReference type="Proteomes" id="UP000230233"/>
    </source>
</evidence>
<protein>
    <submittedName>
        <fullName evidence="2">Uncharacterized protein</fullName>
    </submittedName>
</protein>
<dbReference type="InterPro" id="IPR021942">
    <property type="entry name" value="DUF3557"/>
</dbReference>
<gene>
    <name evidence="2" type="primary">Cnig_chr_X.g25074</name>
    <name evidence="2" type="ORF">B9Z55_025074</name>
</gene>
<dbReference type="Pfam" id="PF12078">
    <property type="entry name" value="DUF3557"/>
    <property type="match status" value="3"/>
</dbReference>
<dbReference type="PANTHER" id="PTHR31379:SF1">
    <property type="entry name" value="F-BOX C PROTEIN-RELATED"/>
    <property type="match status" value="1"/>
</dbReference>
<feature type="region of interest" description="Disordered" evidence="1">
    <location>
        <begin position="168"/>
        <end position="192"/>
    </location>
</feature>
<comment type="caution">
    <text evidence="2">The sequence shown here is derived from an EMBL/GenBank/DDBJ whole genome shotgun (WGS) entry which is preliminary data.</text>
</comment>
<proteinExistence type="predicted"/>
<dbReference type="AlphaFoldDB" id="A0A2G5SX58"/>
<evidence type="ECO:0000256" key="1">
    <source>
        <dbReference type="SAM" id="MobiDB-lite"/>
    </source>
</evidence>
<name>A0A2G5SX58_9PELO</name>
<sequence length="1085" mass="125555">MSSAIPDADKKLSYDCLKCVLQQFEANFRFRLAERLPKIRCADKAVPLKISKLTFCEEGFKLNDTDYRLGIICQVRNGHAPEGIIDRSRYGDPRDVDQFGFEKRSFSELTPGDILVQDFDPQIVVDDYIEFERTEESFMIEQDRLIAQEKEKLELEHASERVENVPKRMKFDPEEDVPMEKEPENKNDSMDPDQLDIRKELIKTINIIIRESKKSLARIQFDLERYRCKRNNLPPPFALFVQFTNVSSDGTVHIERFNYDKSLMKAWKYLTCKFLGNRKSVIKIGSLGFWAQKQDGLIVCLPEDVKLDVRKFGTSGNLSEVLQRVEPLLEYPKRPFSCLKSDCLRLEDAQNPIVQNAEVLQFYDNWNVDYIALCREVPNRKIMISLGQKMTPRQYRVLVQNLIDTKGTLGTCYEITQLDEKRTKKTMRAIAKRYDNAVVGESIRQAALKSQLVALRVPDSACSRFTKTSSDGTVHIERFDYDKSLMKAWKHLISKILGNRKSVVKIGSLGFWAQKRDGLVVCLPEDIKLDVRNFATSGNLSDVLQRVKPLLEYPNRPFGRLTSDGMRLEDAHNPKVQNAEVLTLYDNWDADYIALCREVQNKKIVISSGAKIPPRQYGVLVQNLIDTKGTLGTYYKITQPGEKRTRKAMRVIAKRYDNAVVGERFRLAERLPKVHSADKAVPLNISKLTFCEEGFKLNDTDYRLGIICQIRYGHAPETIIVGNQYGHPRDVDRFGFEKRFFPELTPGDIFVQDFNPQMDVDDDLELAIISIEASFMMEQDRLIALEKEKIKLENALKRVENFPKRIKLDPEVDVLMKIEPRKENDSVDSDQFDRITDQDLCHEELERINISIQDAKKSLARIEFDLARYRCKRDNLPLPYDFFVQFTNVSSDGTVHIERFYYDKSLMEAWKYLTCKFLVNRKSVIKIGSLGFWAQKHDGLIVCLPEDVKLDVRKFGTSGNLSEVLQRVEPLLEYPKRPFSCLKSDCLRLEDAHNSKVQNAEVLHFYDNWNVDYIALCREVPNRKIMISLGQKMTPRQYRVLVQNLIDTKGTLGTYYEITQPGEKRTRIAMKIIAKRYNNAVVGER</sequence>
<dbReference type="PANTHER" id="PTHR31379">
    <property type="entry name" value="F-BOX C PROTEIN-RELATED-RELATED"/>
    <property type="match status" value="1"/>
</dbReference>
<organism evidence="2 3">
    <name type="scientific">Caenorhabditis nigoni</name>
    <dbReference type="NCBI Taxonomy" id="1611254"/>
    <lineage>
        <taxon>Eukaryota</taxon>
        <taxon>Metazoa</taxon>
        <taxon>Ecdysozoa</taxon>
        <taxon>Nematoda</taxon>
        <taxon>Chromadorea</taxon>
        <taxon>Rhabditida</taxon>
        <taxon>Rhabditina</taxon>
        <taxon>Rhabditomorpha</taxon>
        <taxon>Rhabditoidea</taxon>
        <taxon>Rhabditidae</taxon>
        <taxon>Peloderinae</taxon>
        <taxon>Caenorhabditis</taxon>
    </lineage>
</organism>
<reference evidence="3" key="1">
    <citation type="submission" date="2017-10" db="EMBL/GenBank/DDBJ databases">
        <title>Rapid genome shrinkage in a self-fertile nematode reveals novel sperm competition proteins.</title>
        <authorList>
            <person name="Yin D."/>
            <person name="Schwarz E.M."/>
            <person name="Thomas C.G."/>
            <person name="Felde R.L."/>
            <person name="Korf I.F."/>
            <person name="Cutter A.D."/>
            <person name="Schartner C.M."/>
            <person name="Ralston E.J."/>
            <person name="Meyer B.J."/>
            <person name="Haag E.S."/>
        </authorList>
    </citation>
    <scope>NUCLEOTIDE SEQUENCE [LARGE SCALE GENOMIC DNA]</scope>
    <source>
        <strain evidence="3">JU1422</strain>
    </source>
</reference>
<dbReference type="Proteomes" id="UP000230233">
    <property type="component" value="Chromosome X"/>
</dbReference>
<dbReference type="EMBL" id="PDUG01000006">
    <property type="protein sequence ID" value="PIC19572.1"/>
    <property type="molecule type" value="Genomic_DNA"/>
</dbReference>
<evidence type="ECO:0000313" key="2">
    <source>
        <dbReference type="EMBL" id="PIC19572.1"/>
    </source>
</evidence>
<accession>A0A2G5SX58</accession>
<keyword evidence="3" id="KW-1185">Reference proteome</keyword>